<feature type="transmembrane region" description="Helical" evidence="11">
    <location>
        <begin position="162"/>
        <end position="181"/>
    </location>
</feature>
<dbReference type="PANTHER" id="PTHR11410">
    <property type="entry name" value="ATP SYNTHASE SUBUNIT A"/>
    <property type="match status" value="1"/>
</dbReference>
<feature type="transmembrane region" description="Helical" evidence="11">
    <location>
        <begin position="254"/>
        <end position="275"/>
    </location>
</feature>
<keyword evidence="4" id="KW-0138">CF(0)</keyword>
<gene>
    <name evidence="12" type="ORF">UFOPK2342_01394</name>
    <name evidence="13" type="ORF">UFOPK2423_01450</name>
    <name evidence="14" type="ORF">UFOPK4367_00957</name>
</gene>
<keyword evidence="6" id="KW-0375">Hydrogen ion transport</keyword>
<feature type="transmembrane region" description="Helical" evidence="11">
    <location>
        <begin position="134"/>
        <end position="156"/>
    </location>
</feature>
<evidence type="ECO:0000313" key="13">
    <source>
        <dbReference type="EMBL" id="CAB4706087.1"/>
    </source>
</evidence>
<dbReference type="InterPro" id="IPR023011">
    <property type="entry name" value="ATP_synth_F0_asu_AS"/>
</dbReference>
<dbReference type="EMBL" id="CAFBRC010000059">
    <property type="protein sequence ID" value="CAB5076310.1"/>
    <property type="molecule type" value="Genomic_DNA"/>
</dbReference>
<evidence type="ECO:0000256" key="10">
    <source>
        <dbReference type="ARBA" id="ARBA00023310"/>
    </source>
</evidence>
<keyword evidence="7 11" id="KW-1133">Transmembrane helix</keyword>
<evidence type="ECO:0000256" key="2">
    <source>
        <dbReference type="ARBA" id="ARBA00006810"/>
    </source>
</evidence>
<dbReference type="InterPro" id="IPR035908">
    <property type="entry name" value="F0_ATP_A_sf"/>
</dbReference>
<dbReference type="InterPro" id="IPR045083">
    <property type="entry name" value="ATP_synth_F0_asu_bact/mt"/>
</dbReference>
<accession>A0A6J6Q4W3</accession>
<feature type="transmembrane region" description="Helical" evidence="11">
    <location>
        <begin position="281"/>
        <end position="297"/>
    </location>
</feature>
<comment type="subcellular location">
    <subcellularLocation>
        <location evidence="1">Membrane</location>
        <topology evidence="1">Multi-pass membrane protein</topology>
    </subcellularLocation>
</comment>
<feature type="transmembrane region" description="Helical" evidence="11">
    <location>
        <begin position="39"/>
        <end position="56"/>
    </location>
</feature>
<dbReference type="HAMAP" id="MF_01393">
    <property type="entry name" value="ATP_synth_a_bact"/>
    <property type="match status" value="1"/>
</dbReference>
<dbReference type="AlphaFoldDB" id="A0A6J6Q4W3"/>
<evidence type="ECO:0000256" key="6">
    <source>
        <dbReference type="ARBA" id="ARBA00022781"/>
    </source>
</evidence>
<reference evidence="13" key="1">
    <citation type="submission" date="2020-05" db="EMBL/GenBank/DDBJ databases">
        <authorList>
            <person name="Chiriac C."/>
            <person name="Salcher M."/>
            <person name="Ghai R."/>
            <person name="Kavagutti S V."/>
        </authorList>
    </citation>
    <scope>NUCLEOTIDE SEQUENCE</scope>
</reference>
<sequence length="300" mass="33478">MQVAQKVTLKVTQRSSEGFASRPLLPLCLGRSLTHSRSLALNASILLASGGFVSPGSGDFVFKPVFGTSILFTKPVFQAILAAILVAVFFLISSKKAAVIPSRTQFFGESVYSFVKKDLGEDIIGHEFMKFVPFLFTLFTFIIVNNIFGIVPFMQFPTMSRFGFPVALMIFTYVIYHYVGIRKHGLGKYLKDIAFVPGVPKWIYVILTPLEIATYFIIRPFTLAIRLFANMFAGHLLLLVFIMGGDYMLHNSMVLKIMSPLSFGFGIGLTFFEFFIECLQAYIFTLLTALYIAGAIADEH</sequence>
<keyword evidence="10" id="KW-0066">ATP synthesis</keyword>
<evidence type="ECO:0000256" key="3">
    <source>
        <dbReference type="ARBA" id="ARBA00022448"/>
    </source>
</evidence>
<keyword evidence="3" id="KW-0813">Transport</keyword>
<evidence type="ECO:0000256" key="9">
    <source>
        <dbReference type="ARBA" id="ARBA00023136"/>
    </source>
</evidence>
<evidence type="ECO:0000256" key="11">
    <source>
        <dbReference type="SAM" id="Phobius"/>
    </source>
</evidence>
<evidence type="ECO:0000256" key="8">
    <source>
        <dbReference type="ARBA" id="ARBA00023065"/>
    </source>
</evidence>
<name>A0A6J6Q4W3_9ZZZZ</name>
<dbReference type="Gene3D" id="1.20.120.220">
    <property type="entry name" value="ATP synthase, F0 complex, subunit A"/>
    <property type="match status" value="1"/>
</dbReference>
<keyword evidence="8" id="KW-0406">Ion transport</keyword>
<dbReference type="GO" id="GO:0046933">
    <property type="term" value="F:proton-transporting ATP synthase activity, rotational mechanism"/>
    <property type="evidence" value="ECO:0007669"/>
    <property type="project" value="TreeGrafter"/>
</dbReference>
<evidence type="ECO:0000256" key="1">
    <source>
        <dbReference type="ARBA" id="ARBA00004141"/>
    </source>
</evidence>
<keyword evidence="9 11" id="KW-0472">Membrane</keyword>
<evidence type="ECO:0000256" key="5">
    <source>
        <dbReference type="ARBA" id="ARBA00022692"/>
    </source>
</evidence>
<proteinExistence type="inferred from homology"/>
<evidence type="ECO:0000313" key="12">
    <source>
        <dbReference type="EMBL" id="CAB4684514.1"/>
    </source>
</evidence>
<dbReference type="Pfam" id="PF00119">
    <property type="entry name" value="ATP-synt_A"/>
    <property type="match status" value="1"/>
</dbReference>
<dbReference type="PRINTS" id="PR00123">
    <property type="entry name" value="ATPASEA"/>
</dbReference>
<protein>
    <submittedName>
        <fullName evidence="13">Unannotated protein</fullName>
    </submittedName>
</protein>
<comment type="similarity">
    <text evidence="2">Belongs to the ATPase A chain family.</text>
</comment>
<dbReference type="EMBL" id="CAEZXB010000034">
    <property type="protein sequence ID" value="CAB4684514.1"/>
    <property type="molecule type" value="Genomic_DNA"/>
</dbReference>
<dbReference type="NCBIfam" id="TIGR01131">
    <property type="entry name" value="ATP_synt_6_or_A"/>
    <property type="match status" value="1"/>
</dbReference>
<evidence type="ECO:0000256" key="7">
    <source>
        <dbReference type="ARBA" id="ARBA00022989"/>
    </source>
</evidence>
<feature type="transmembrane region" description="Helical" evidence="11">
    <location>
        <begin position="76"/>
        <end position="93"/>
    </location>
</feature>
<dbReference type="CDD" id="cd00310">
    <property type="entry name" value="ATP-synt_Fo_a_6"/>
    <property type="match status" value="1"/>
</dbReference>
<organism evidence="13">
    <name type="scientific">freshwater metagenome</name>
    <dbReference type="NCBI Taxonomy" id="449393"/>
    <lineage>
        <taxon>unclassified sequences</taxon>
        <taxon>metagenomes</taxon>
        <taxon>ecological metagenomes</taxon>
    </lineage>
</organism>
<feature type="transmembrane region" description="Helical" evidence="11">
    <location>
        <begin position="224"/>
        <end position="242"/>
    </location>
</feature>
<evidence type="ECO:0000313" key="14">
    <source>
        <dbReference type="EMBL" id="CAB5076310.1"/>
    </source>
</evidence>
<dbReference type="InterPro" id="IPR000568">
    <property type="entry name" value="ATP_synth_F0_asu"/>
</dbReference>
<dbReference type="SUPFAM" id="SSF81336">
    <property type="entry name" value="F1F0 ATP synthase subunit A"/>
    <property type="match status" value="1"/>
</dbReference>
<dbReference type="GO" id="GO:0045259">
    <property type="term" value="C:proton-transporting ATP synthase complex"/>
    <property type="evidence" value="ECO:0007669"/>
    <property type="project" value="UniProtKB-KW"/>
</dbReference>
<dbReference type="PROSITE" id="PS00449">
    <property type="entry name" value="ATPASE_A"/>
    <property type="match status" value="1"/>
</dbReference>
<dbReference type="EMBL" id="CAEZXN010000045">
    <property type="protein sequence ID" value="CAB4706087.1"/>
    <property type="molecule type" value="Genomic_DNA"/>
</dbReference>
<dbReference type="PANTHER" id="PTHR11410:SF0">
    <property type="entry name" value="ATP SYNTHASE SUBUNIT A"/>
    <property type="match status" value="1"/>
</dbReference>
<keyword evidence="5 11" id="KW-0812">Transmembrane</keyword>
<evidence type="ECO:0000256" key="4">
    <source>
        <dbReference type="ARBA" id="ARBA00022547"/>
    </source>
</evidence>